<comment type="caution">
    <text evidence="3">The sequence shown here is derived from an EMBL/GenBank/DDBJ whole genome shotgun (WGS) entry which is preliminary data.</text>
</comment>
<evidence type="ECO:0000313" key="3">
    <source>
        <dbReference type="EMBL" id="KAK0631865.1"/>
    </source>
</evidence>
<protein>
    <recommendedName>
        <fullName evidence="2">NADAR domain-containing protein</fullName>
    </recommendedName>
</protein>
<organism evidence="3 4">
    <name type="scientific">Immersiella caudata</name>
    <dbReference type="NCBI Taxonomy" id="314043"/>
    <lineage>
        <taxon>Eukaryota</taxon>
        <taxon>Fungi</taxon>
        <taxon>Dikarya</taxon>
        <taxon>Ascomycota</taxon>
        <taxon>Pezizomycotina</taxon>
        <taxon>Sordariomycetes</taxon>
        <taxon>Sordariomycetidae</taxon>
        <taxon>Sordariales</taxon>
        <taxon>Lasiosphaeriaceae</taxon>
        <taxon>Immersiella</taxon>
    </lineage>
</organism>
<name>A0AA40CB90_9PEZI</name>
<dbReference type="AlphaFoldDB" id="A0AA40CB90"/>
<dbReference type="InterPro" id="IPR037238">
    <property type="entry name" value="YbiA-like_sf"/>
</dbReference>
<sequence length="222" mass="25194">MPETRSTKNRVSKPKKATNTATQASSSNSADPSITFYFWRHTDPKKGWLSQWYECDFTDPDGVVYKTAEHYMMYQKALLFNDTATGQLILDSTTPDVTRALGRKVANFDESAWRANRERIVEEGTRYKYTRAVSEEGLRYGVNPDAELIAPMTLKGLLLATGDKDIVEASPFDKIWGIGFSESKAEKNREKWGLNLLGKALVRVRAELREEEKEEGKKEVEA</sequence>
<dbReference type="Gene3D" id="1.10.357.40">
    <property type="entry name" value="YbiA-like"/>
    <property type="match status" value="1"/>
</dbReference>
<dbReference type="SUPFAM" id="SSF143990">
    <property type="entry name" value="YbiA-like"/>
    <property type="match status" value="1"/>
</dbReference>
<evidence type="ECO:0000256" key="1">
    <source>
        <dbReference type="SAM" id="MobiDB-lite"/>
    </source>
</evidence>
<dbReference type="NCBIfam" id="TIGR02464">
    <property type="entry name" value="ribofla_fusion"/>
    <property type="match status" value="1"/>
</dbReference>
<dbReference type="CDD" id="cd15457">
    <property type="entry name" value="NADAR"/>
    <property type="match status" value="1"/>
</dbReference>
<gene>
    <name evidence="3" type="ORF">B0T14DRAFT_13779</name>
</gene>
<accession>A0AA40CB90</accession>
<dbReference type="Pfam" id="PF08719">
    <property type="entry name" value="NADAR"/>
    <property type="match status" value="1"/>
</dbReference>
<feature type="region of interest" description="Disordered" evidence="1">
    <location>
        <begin position="1"/>
        <end position="29"/>
    </location>
</feature>
<keyword evidence="4" id="KW-1185">Reference proteome</keyword>
<evidence type="ECO:0000313" key="4">
    <source>
        <dbReference type="Proteomes" id="UP001175000"/>
    </source>
</evidence>
<dbReference type="Proteomes" id="UP001175000">
    <property type="component" value="Unassembled WGS sequence"/>
</dbReference>
<dbReference type="EMBL" id="JAULSU010000001">
    <property type="protein sequence ID" value="KAK0631865.1"/>
    <property type="molecule type" value="Genomic_DNA"/>
</dbReference>
<feature type="domain" description="NADAR" evidence="2">
    <location>
        <begin position="37"/>
        <end position="209"/>
    </location>
</feature>
<dbReference type="InterPro" id="IPR012816">
    <property type="entry name" value="NADAR"/>
</dbReference>
<reference evidence="3" key="1">
    <citation type="submission" date="2023-06" db="EMBL/GenBank/DDBJ databases">
        <title>Genome-scale phylogeny and comparative genomics of the fungal order Sordariales.</title>
        <authorList>
            <consortium name="Lawrence Berkeley National Laboratory"/>
            <person name="Hensen N."/>
            <person name="Bonometti L."/>
            <person name="Westerberg I."/>
            <person name="Brannstrom I.O."/>
            <person name="Guillou S."/>
            <person name="Cros-Aarteil S."/>
            <person name="Calhoun S."/>
            <person name="Haridas S."/>
            <person name="Kuo A."/>
            <person name="Mondo S."/>
            <person name="Pangilinan J."/>
            <person name="Riley R."/>
            <person name="Labutti K."/>
            <person name="Andreopoulos B."/>
            <person name="Lipzen A."/>
            <person name="Chen C."/>
            <person name="Yanf M."/>
            <person name="Daum C."/>
            <person name="Ng V."/>
            <person name="Clum A."/>
            <person name="Steindorff A."/>
            <person name="Ohm R."/>
            <person name="Martin F."/>
            <person name="Silar P."/>
            <person name="Natvig D."/>
            <person name="Lalanne C."/>
            <person name="Gautier V."/>
            <person name="Ament-Velasquez S.L."/>
            <person name="Kruys A."/>
            <person name="Hutchinson M.I."/>
            <person name="Powell A.J."/>
            <person name="Barry K."/>
            <person name="Miller A.N."/>
            <person name="Grigoriev I.V."/>
            <person name="Debuchy R."/>
            <person name="Gladieux P."/>
            <person name="Thoren M.H."/>
            <person name="Johannesson H."/>
        </authorList>
    </citation>
    <scope>NUCLEOTIDE SEQUENCE</scope>
    <source>
        <strain evidence="3">CBS 606.72</strain>
    </source>
</reference>
<feature type="compositionally biased region" description="Low complexity" evidence="1">
    <location>
        <begin position="17"/>
        <end position="29"/>
    </location>
</feature>
<evidence type="ECO:0000259" key="2">
    <source>
        <dbReference type="Pfam" id="PF08719"/>
    </source>
</evidence>
<feature type="compositionally biased region" description="Basic residues" evidence="1">
    <location>
        <begin position="7"/>
        <end position="16"/>
    </location>
</feature>
<proteinExistence type="predicted"/>